<sequence length="463" mass="50670">MKLDQERKILESLYDRIYDALTYVPGGGKTGDFDSATTLLQMTKNYVLNPNDFRNARSSINPNGDLRSAFAFSDMVDAIPEVQAEYAESGRKVSKTYKDIVDAANAVQTEDPAQRAVYDKAYAFLNTKTSIPNFDGPPTETFGPSPIALAYDQNQTAYVNAIGGYRLAYNGYDLDKIEDQRKFQAVAPGLQNTIDQAWNRWVREGKQNVEKASNALRTTINNAVSAAIAQAQDAMSNQNMAADQTSGGNTWFASYAMPTNWCEPACQGTQLTLSSKSLSTSTSERASEYSSHSDGIFWWSRAAQSGSDKTDSATLEASEFELTAELIVVRIRRPWLNSMLFSMTGWSLTDQKPDSISNGQLKGNSTGLLPLIPVAFIVAKNVSIKANFTEQDTSRFNSESSLSESRGWGWGPFSCAGNYRKEKKSGEAFKSTFSNGVLKLPGMQVIAWISSVTPASPPAPASR</sequence>
<evidence type="ECO:0000313" key="2">
    <source>
        <dbReference type="Proteomes" id="UP000295722"/>
    </source>
</evidence>
<proteinExistence type="predicted"/>
<organism evidence="1 2">
    <name type="scientific">Paraburkholderia silviterrae</name>
    <dbReference type="NCBI Taxonomy" id="2528715"/>
    <lineage>
        <taxon>Bacteria</taxon>
        <taxon>Pseudomonadati</taxon>
        <taxon>Pseudomonadota</taxon>
        <taxon>Betaproteobacteria</taxon>
        <taxon>Burkholderiales</taxon>
        <taxon>Burkholderiaceae</taxon>
        <taxon>Paraburkholderia</taxon>
    </lineage>
</organism>
<accession>A0A4R5M595</accession>
<name>A0A4R5M595_9BURK</name>
<protein>
    <submittedName>
        <fullName evidence="1">Uncharacterized protein</fullName>
    </submittedName>
</protein>
<dbReference type="OrthoDB" id="8776574at2"/>
<comment type="caution">
    <text evidence="1">The sequence shown here is derived from an EMBL/GenBank/DDBJ whole genome shotgun (WGS) entry which is preliminary data.</text>
</comment>
<dbReference type="AlphaFoldDB" id="A0A4R5M595"/>
<keyword evidence="2" id="KW-1185">Reference proteome</keyword>
<dbReference type="RefSeq" id="WP_133197028.1">
    <property type="nucleotide sequence ID" value="NZ_JBHUCW010000022.1"/>
</dbReference>
<gene>
    <name evidence="1" type="ORF">EYW47_22350</name>
</gene>
<evidence type="ECO:0000313" key="1">
    <source>
        <dbReference type="EMBL" id="TDG21118.1"/>
    </source>
</evidence>
<reference evidence="1 2" key="1">
    <citation type="submission" date="2019-03" db="EMBL/GenBank/DDBJ databases">
        <title>Paraburkholderia sp. 4M-K11, isolated from subtropical forest soil.</title>
        <authorList>
            <person name="Gao Z.-H."/>
            <person name="Qiu L.-H."/>
        </authorList>
    </citation>
    <scope>NUCLEOTIDE SEQUENCE [LARGE SCALE GENOMIC DNA]</scope>
    <source>
        <strain evidence="1 2">4M-K11</strain>
    </source>
</reference>
<dbReference type="Proteomes" id="UP000295722">
    <property type="component" value="Unassembled WGS sequence"/>
</dbReference>
<dbReference type="EMBL" id="SMRP01000012">
    <property type="protein sequence ID" value="TDG21118.1"/>
    <property type="molecule type" value="Genomic_DNA"/>
</dbReference>